<name>A0ABT4VCT9_9HELI</name>
<dbReference type="RefSeq" id="WP_271020806.1">
    <property type="nucleotide sequence ID" value="NZ_JAQHXR010000001.1"/>
</dbReference>
<dbReference type="Proteomes" id="UP001210261">
    <property type="component" value="Unassembled WGS sequence"/>
</dbReference>
<reference evidence="2 3" key="1">
    <citation type="submission" date="2023-01" db="EMBL/GenBank/DDBJ databases">
        <title>Description of Helicobacter ibis sp. nov. isolated from faecal droppings of black-faced ibis (Theristicus melanopis).</title>
        <authorList>
            <person name="Lopez-Cantillo M."/>
            <person name="Vidal-Veuthey B."/>
            <person name="Mella A."/>
            <person name="De La Haba R."/>
            <person name="Collado L."/>
        </authorList>
    </citation>
    <scope>NUCLEOTIDE SEQUENCE [LARGE SCALE GENOMIC DNA]</scope>
    <source>
        <strain evidence="2 3">A82</strain>
    </source>
</reference>
<proteinExistence type="predicted"/>
<feature type="domain" description="DUF6194" evidence="1">
    <location>
        <begin position="1"/>
        <end position="149"/>
    </location>
</feature>
<protein>
    <submittedName>
        <fullName evidence="2">DUF6194 family protein</fullName>
    </submittedName>
</protein>
<dbReference type="InterPro" id="IPR045676">
    <property type="entry name" value="DUF6194"/>
</dbReference>
<evidence type="ECO:0000313" key="3">
    <source>
        <dbReference type="Proteomes" id="UP001210261"/>
    </source>
</evidence>
<sequence length="152" mass="18211">MQIEEIINILQDKYSGIVLREIYGEKALFYNPHNYFKNGVYFCTIKETDGPNDNISKLNREGIYRLSCSIDYICYERLFGKKPSRPKRGEYVKIGCDIKFECLNIIMPHPIYAYLYWICINSPNKEKFYEFLEFIDISYNKAKSKYDKKFRI</sequence>
<gene>
    <name evidence="2" type="ORF">PF021_02405</name>
</gene>
<dbReference type="Pfam" id="PF19694">
    <property type="entry name" value="DUF6194"/>
    <property type="match status" value="1"/>
</dbReference>
<keyword evidence="3" id="KW-1185">Reference proteome</keyword>
<comment type="caution">
    <text evidence="2">The sequence shown here is derived from an EMBL/GenBank/DDBJ whole genome shotgun (WGS) entry which is preliminary data.</text>
</comment>
<organism evidence="2 3">
    <name type="scientific">Helicobacter ibis</name>
    <dbReference type="NCBI Taxonomy" id="2962633"/>
    <lineage>
        <taxon>Bacteria</taxon>
        <taxon>Pseudomonadati</taxon>
        <taxon>Campylobacterota</taxon>
        <taxon>Epsilonproteobacteria</taxon>
        <taxon>Campylobacterales</taxon>
        <taxon>Helicobacteraceae</taxon>
        <taxon>Helicobacter</taxon>
    </lineage>
</organism>
<evidence type="ECO:0000313" key="2">
    <source>
        <dbReference type="EMBL" id="MDA3968521.1"/>
    </source>
</evidence>
<dbReference type="EMBL" id="JAQHXR010000001">
    <property type="protein sequence ID" value="MDA3968521.1"/>
    <property type="molecule type" value="Genomic_DNA"/>
</dbReference>
<accession>A0ABT4VCT9</accession>
<evidence type="ECO:0000259" key="1">
    <source>
        <dbReference type="Pfam" id="PF19694"/>
    </source>
</evidence>